<sequence length="103" mass="11492">MFQAQKLQEYSTIVEKQNVLAKALNSDADCDLNIMEAVKLLMVQCAVSLFVDREGGKKVPEWATHLFDRDGSKTVEQLISNHLNKVGHKCGLEQVCVICSTHC</sequence>
<evidence type="ECO:0000256" key="1">
    <source>
        <dbReference type="ARBA" id="ARBA00004496"/>
    </source>
</evidence>
<dbReference type="Pfam" id="PF16218">
    <property type="entry name" value="Peptidase_C101"/>
    <property type="match status" value="1"/>
</dbReference>
<gene>
    <name evidence="4" type="ORF">DPMN_088958</name>
</gene>
<dbReference type="Proteomes" id="UP000828390">
    <property type="component" value="Unassembled WGS sequence"/>
</dbReference>
<evidence type="ECO:0000256" key="2">
    <source>
        <dbReference type="ARBA" id="ARBA00010267"/>
    </source>
</evidence>
<protein>
    <submittedName>
        <fullName evidence="4">Uncharacterized protein</fullName>
    </submittedName>
</protein>
<comment type="similarity">
    <text evidence="2">Belongs to the peptidase C65 family. Otulin subfamily.</text>
</comment>
<evidence type="ECO:0000256" key="3">
    <source>
        <dbReference type="ARBA" id="ARBA00022490"/>
    </source>
</evidence>
<keyword evidence="5" id="KW-1185">Reference proteome</keyword>
<dbReference type="InterPro" id="IPR023235">
    <property type="entry name" value="FAM105"/>
</dbReference>
<dbReference type="GO" id="GO:0005737">
    <property type="term" value="C:cytoplasm"/>
    <property type="evidence" value="ECO:0007669"/>
    <property type="project" value="UniProtKB-SubCell"/>
</dbReference>
<dbReference type="EMBL" id="JAIWYP010000003">
    <property type="protein sequence ID" value="KAH3846656.1"/>
    <property type="molecule type" value="Genomic_DNA"/>
</dbReference>
<dbReference type="PANTHER" id="PTHR33662">
    <property type="entry name" value="OTU DEUBIQUITINASE WITH LINEAR LINKAGE-SPECIFICITY A-RELATED"/>
    <property type="match status" value="1"/>
</dbReference>
<dbReference type="PRINTS" id="PR02055">
    <property type="entry name" value="PROTEINF105"/>
</dbReference>
<comment type="subcellular location">
    <subcellularLocation>
        <location evidence="1">Cytoplasm</location>
    </subcellularLocation>
</comment>
<accession>A0A9D4KX97</accession>
<dbReference type="PANTHER" id="PTHR33662:SF3">
    <property type="entry name" value="FIBROUS SHEATH CABYR-BINDING PROTEIN-LIKE-RELATED"/>
    <property type="match status" value="1"/>
</dbReference>
<organism evidence="4 5">
    <name type="scientific">Dreissena polymorpha</name>
    <name type="common">Zebra mussel</name>
    <name type="synonym">Mytilus polymorpha</name>
    <dbReference type="NCBI Taxonomy" id="45954"/>
    <lineage>
        <taxon>Eukaryota</taxon>
        <taxon>Metazoa</taxon>
        <taxon>Spiralia</taxon>
        <taxon>Lophotrochozoa</taxon>
        <taxon>Mollusca</taxon>
        <taxon>Bivalvia</taxon>
        <taxon>Autobranchia</taxon>
        <taxon>Heteroconchia</taxon>
        <taxon>Euheterodonta</taxon>
        <taxon>Imparidentia</taxon>
        <taxon>Neoheterodontei</taxon>
        <taxon>Myida</taxon>
        <taxon>Dreissenoidea</taxon>
        <taxon>Dreissenidae</taxon>
        <taxon>Dreissena</taxon>
    </lineage>
</organism>
<dbReference type="GO" id="GO:0004843">
    <property type="term" value="F:cysteine-type deubiquitinase activity"/>
    <property type="evidence" value="ECO:0007669"/>
    <property type="project" value="TreeGrafter"/>
</dbReference>
<comment type="caution">
    <text evidence="4">The sequence shown here is derived from an EMBL/GenBank/DDBJ whole genome shotgun (WGS) entry which is preliminary data.</text>
</comment>
<reference evidence="4" key="1">
    <citation type="journal article" date="2019" name="bioRxiv">
        <title>The Genome of the Zebra Mussel, Dreissena polymorpha: A Resource for Invasive Species Research.</title>
        <authorList>
            <person name="McCartney M.A."/>
            <person name="Auch B."/>
            <person name="Kono T."/>
            <person name="Mallez S."/>
            <person name="Zhang Y."/>
            <person name="Obille A."/>
            <person name="Becker A."/>
            <person name="Abrahante J.E."/>
            <person name="Garbe J."/>
            <person name="Badalamenti J.P."/>
            <person name="Herman A."/>
            <person name="Mangelson H."/>
            <person name="Liachko I."/>
            <person name="Sullivan S."/>
            <person name="Sone E.D."/>
            <person name="Koren S."/>
            <person name="Silverstein K.A.T."/>
            <person name="Beckman K.B."/>
            <person name="Gohl D.M."/>
        </authorList>
    </citation>
    <scope>NUCLEOTIDE SEQUENCE</scope>
    <source>
        <strain evidence="4">Duluth1</strain>
        <tissue evidence="4">Whole animal</tissue>
    </source>
</reference>
<proteinExistence type="inferred from homology"/>
<evidence type="ECO:0000313" key="4">
    <source>
        <dbReference type="EMBL" id="KAH3846656.1"/>
    </source>
</evidence>
<evidence type="ECO:0000313" key="5">
    <source>
        <dbReference type="Proteomes" id="UP000828390"/>
    </source>
</evidence>
<reference evidence="4" key="2">
    <citation type="submission" date="2020-11" db="EMBL/GenBank/DDBJ databases">
        <authorList>
            <person name="McCartney M.A."/>
            <person name="Auch B."/>
            <person name="Kono T."/>
            <person name="Mallez S."/>
            <person name="Becker A."/>
            <person name="Gohl D.M."/>
            <person name="Silverstein K.A.T."/>
            <person name="Koren S."/>
            <person name="Bechman K.B."/>
            <person name="Herman A."/>
            <person name="Abrahante J.E."/>
            <person name="Garbe J."/>
        </authorList>
    </citation>
    <scope>NUCLEOTIDE SEQUENCE</scope>
    <source>
        <strain evidence="4">Duluth1</strain>
        <tissue evidence="4">Whole animal</tissue>
    </source>
</reference>
<keyword evidence="3" id="KW-0963">Cytoplasm</keyword>
<name>A0A9D4KX97_DREPO</name>
<dbReference type="AlphaFoldDB" id="A0A9D4KX97"/>
<dbReference type="GO" id="GO:1990108">
    <property type="term" value="P:protein linear deubiquitination"/>
    <property type="evidence" value="ECO:0007669"/>
    <property type="project" value="TreeGrafter"/>
</dbReference>